<dbReference type="CDD" id="cd12110">
    <property type="entry name" value="PHP_HisPPase_Hisj_like"/>
    <property type="match status" value="1"/>
</dbReference>
<keyword evidence="4 8" id="KW-0028">Amino-acid biosynthesis</keyword>
<dbReference type="NCBIfam" id="TIGR01856">
    <property type="entry name" value="hisJ_fam"/>
    <property type="match status" value="1"/>
</dbReference>
<evidence type="ECO:0000259" key="9">
    <source>
        <dbReference type="Pfam" id="PF02811"/>
    </source>
</evidence>
<comment type="pathway">
    <text evidence="1 8">Amino-acid biosynthesis; L-histidine biosynthesis; L-histidine from 5-phospho-alpha-D-ribose 1-diphosphate: step 8/9.</text>
</comment>
<keyword evidence="5 8" id="KW-0378">Hydrolase</keyword>
<dbReference type="Pfam" id="PF02811">
    <property type="entry name" value="PHP"/>
    <property type="match status" value="1"/>
</dbReference>
<evidence type="ECO:0000256" key="4">
    <source>
        <dbReference type="ARBA" id="ARBA00022605"/>
    </source>
</evidence>
<keyword evidence="6 8" id="KW-0368">Histidine biosynthesis</keyword>
<dbReference type="UniPathway" id="UPA00031">
    <property type="reaction ID" value="UER00013"/>
</dbReference>
<sequence>MALSMHSHSGQFCPGHAVNTLEECVQAAISKGLHLFGLTEHMPRDSEDDLYPEEILAGDNVKILFARHSAYLAEAIQLRTKYRDQITILIGFECEWIRPSYASLINQLATDPIIEYFIGSVHHVHHIPIDYNKQLYAKAREIAGGTDERLFEDYFDAQYDMLTAVRPRVIGHFDLIRLLSDRRNIDLQKSKGVWTRVLRNLNFIVERDSLLEVNSSGLRKGLDEPYPMRCVCEAFLAIGGKLTLSDDSHGIDQVAACYPQALEYMESFGLKEIWCLDREGGEESLSSCIVSLQDIKQSLKL</sequence>
<reference evidence="10 11" key="1">
    <citation type="journal article" date="2018" name="BMC Genomics">
        <title>Comparative genome analyses reveal sequence features reflecting distinct modes of host-adaptation between dicot and monocot powdery mildew.</title>
        <authorList>
            <person name="Wu Y."/>
            <person name="Ma X."/>
            <person name="Pan Z."/>
            <person name="Kale S.D."/>
            <person name="Song Y."/>
            <person name="King H."/>
            <person name="Zhang Q."/>
            <person name="Presley C."/>
            <person name="Deng X."/>
            <person name="Wei C.I."/>
            <person name="Xiao S."/>
        </authorList>
    </citation>
    <scope>NUCLEOTIDE SEQUENCE [LARGE SCALE GENOMIC DNA]</scope>
    <source>
        <strain evidence="10">UCSC1</strain>
    </source>
</reference>
<evidence type="ECO:0000313" key="11">
    <source>
        <dbReference type="Proteomes" id="UP000285405"/>
    </source>
</evidence>
<comment type="caution">
    <text evidence="10">The sequence shown here is derived from an EMBL/GenBank/DDBJ whole genome shotgun (WGS) entry which is preliminary data.</text>
</comment>
<dbReference type="FunFam" id="3.20.20.140:FF:000059">
    <property type="entry name" value="Histidinol-phosphatase"/>
    <property type="match status" value="1"/>
</dbReference>
<dbReference type="OrthoDB" id="5957391at2759"/>
<comment type="catalytic activity">
    <reaction evidence="7 8">
        <text>L-histidinol phosphate + H2O = L-histidinol + phosphate</text>
        <dbReference type="Rhea" id="RHEA:14465"/>
        <dbReference type="ChEBI" id="CHEBI:15377"/>
        <dbReference type="ChEBI" id="CHEBI:43474"/>
        <dbReference type="ChEBI" id="CHEBI:57699"/>
        <dbReference type="ChEBI" id="CHEBI:57980"/>
        <dbReference type="EC" id="3.1.3.15"/>
    </reaction>
</comment>
<dbReference type="InterPro" id="IPR016195">
    <property type="entry name" value="Pol/histidinol_Pase-like"/>
</dbReference>
<dbReference type="GO" id="GO:0005737">
    <property type="term" value="C:cytoplasm"/>
    <property type="evidence" value="ECO:0007669"/>
    <property type="project" value="TreeGrafter"/>
</dbReference>
<dbReference type="Proteomes" id="UP000285405">
    <property type="component" value="Unassembled WGS sequence"/>
</dbReference>
<dbReference type="InterPro" id="IPR010140">
    <property type="entry name" value="Histidinol_P_phosphatase_HisJ"/>
</dbReference>
<dbReference type="EC" id="3.1.3.15" evidence="3 8"/>
<accession>A0A420IYH4</accession>
<evidence type="ECO:0000256" key="7">
    <source>
        <dbReference type="ARBA" id="ARBA00049158"/>
    </source>
</evidence>
<comment type="similarity">
    <text evidence="2 8">Belongs to the PHP hydrolase family. HisK subfamily.</text>
</comment>
<dbReference type="PANTHER" id="PTHR21039">
    <property type="entry name" value="HISTIDINOL PHOSPHATASE-RELATED"/>
    <property type="match status" value="1"/>
</dbReference>
<dbReference type="EMBL" id="MCBR01004515">
    <property type="protein sequence ID" value="RKF79609.1"/>
    <property type="molecule type" value="Genomic_DNA"/>
</dbReference>
<dbReference type="AlphaFoldDB" id="A0A420IYH4"/>
<dbReference type="Gene3D" id="3.20.20.140">
    <property type="entry name" value="Metal-dependent hydrolases"/>
    <property type="match status" value="1"/>
</dbReference>
<evidence type="ECO:0000256" key="3">
    <source>
        <dbReference type="ARBA" id="ARBA00013085"/>
    </source>
</evidence>
<dbReference type="GO" id="GO:0000105">
    <property type="term" value="P:L-histidine biosynthetic process"/>
    <property type="evidence" value="ECO:0007669"/>
    <property type="project" value="UniProtKB-UniRule"/>
</dbReference>
<gene>
    <name evidence="10" type="ORF">GcC1_045035</name>
</gene>
<name>A0A420IYH4_9PEZI</name>
<dbReference type="GO" id="GO:0004401">
    <property type="term" value="F:histidinol-phosphatase activity"/>
    <property type="evidence" value="ECO:0007669"/>
    <property type="project" value="UniProtKB-UniRule"/>
</dbReference>
<evidence type="ECO:0000256" key="2">
    <source>
        <dbReference type="ARBA" id="ARBA00009152"/>
    </source>
</evidence>
<dbReference type="SUPFAM" id="SSF89550">
    <property type="entry name" value="PHP domain-like"/>
    <property type="match status" value="1"/>
</dbReference>
<evidence type="ECO:0000256" key="5">
    <source>
        <dbReference type="ARBA" id="ARBA00022801"/>
    </source>
</evidence>
<evidence type="ECO:0000256" key="6">
    <source>
        <dbReference type="ARBA" id="ARBA00023102"/>
    </source>
</evidence>
<dbReference type="PANTHER" id="PTHR21039:SF0">
    <property type="entry name" value="HISTIDINOL-PHOSPHATASE"/>
    <property type="match status" value="1"/>
</dbReference>
<evidence type="ECO:0000256" key="8">
    <source>
        <dbReference type="RuleBase" id="RU366003"/>
    </source>
</evidence>
<proteinExistence type="inferred from homology"/>
<evidence type="ECO:0000313" key="10">
    <source>
        <dbReference type="EMBL" id="RKF79609.1"/>
    </source>
</evidence>
<evidence type="ECO:0000256" key="1">
    <source>
        <dbReference type="ARBA" id="ARBA00004970"/>
    </source>
</evidence>
<feature type="domain" description="PHP" evidence="9">
    <location>
        <begin position="5"/>
        <end position="216"/>
    </location>
</feature>
<dbReference type="InterPro" id="IPR004013">
    <property type="entry name" value="PHP_dom"/>
</dbReference>
<protein>
    <recommendedName>
        <fullName evidence="3 8">Histidinol-phosphatase</fullName>
        <shortName evidence="8">HolPase</shortName>
        <ecNumber evidence="3 8">3.1.3.15</ecNumber>
    </recommendedName>
</protein>
<organism evidence="10 11">
    <name type="scientific">Golovinomyces cichoracearum</name>
    <dbReference type="NCBI Taxonomy" id="62708"/>
    <lineage>
        <taxon>Eukaryota</taxon>
        <taxon>Fungi</taxon>
        <taxon>Dikarya</taxon>
        <taxon>Ascomycota</taxon>
        <taxon>Pezizomycotina</taxon>
        <taxon>Leotiomycetes</taxon>
        <taxon>Erysiphales</taxon>
        <taxon>Erysiphaceae</taxon>
        <taxon>Golovinomyces</taxon>
    </lineage>
</organism>